<sequence length="260" mass="28932">MVENVNLLSSLYWQTIGEGKDIVLLHGWGMNGAVWQQAAEKLSESFKVHIVDLPGYGHSHAVKADDLDVISELLLKQAPEQAIWVGWSLGGLIASHIAIHHPDRVEKLITVSSSPKFAAEKPWRGIQPAVLKNFTQQLMEDFKLTVERFMALQAMGSPTAKSDLKQLKKSVLTRPEPNTDALLYGLSLLADVDQRQQLQNLTLPILRLYGRLDGLVPIKVAHDLQNLLPTSSQFVFSQSSHAPFMTELDAFCDQVTEFSL</sequence>
<feature type="binding site" evidence="5">
    <location>
        <position position="241"/>
    </location>
    <ligand>
        <name>substrate</name>
    </ligand>
</feature>
<keyword evidence="2 5" id="KW-0963">Cytoplasm</keyword>
<feature type="binding site" evidence="5">
    <location>
        <begin position="88"/>
        <end position="89"/>
    </location>
    <ligand>
        <name>substrate</name>
    </ligand>
</feature>
<dbReference type="PANTHER" id="PTHR43798">
    <property type="entry name" value="MONOACYLGLYCEROL LIPASE"/>
    <property type="match status" value="1"/>
</dbReference>
<dbReference type="RefSeq" id="WP_237363320.1">
    <property type="nucleotide sequence ID" value="NZ_CAKLDM010000002.1"/>
</dbReference>
<evidence type="ECO:0000256" key="1">
    <source>
        <dbReference type="ARBA" id="ARBA00022487"/>
    </source>
</evidence>
<dbReference type="NCBIfam" id="TIGR01738">
    <property type="entry name" value="bioH"/>
    <property type="match status" value="1"/>
</dbReference>
<evidence type="ECO:0000259" key="6">
    <source>
        <dbReference type="Pfam" id="PF00561"/>
    </source>
</evidence>
<comment type="subunit">
    <text evidence="5">Monomer.</text>
</comment>
<accession>A0ABM9A9X3</accession>
<dbReference type="Gene3D" id="3.40.50.1820">
    <property type="entry name" value="alpha/beta hydrolase"/>
    <property type="match status" value="1"/>
</dbReference>
<proteinExistence type="inferred from homology"/>
<evidence type="ECO:0000256" key="4">
    <source>
        <dbReference type="ARBA" id="ARBA00022801"/>
    </source>
</evidence>
<comment type="subcellular location">
    <subcellularLocation>
        <location evidence="5">Cytoplasm</location>
    </subcellularLocation>
</comment>
<keyword evidence="4 5" id="KW-0378">Hydrolase</keyword>
<dbReference type="EMBL" id="CAKLDM010000002">
    <property type="protein sequence ID" value="CAH0541846.1"/>
    <property type="molecule type" value="Genomic_DNA"/>
</dbReference>
<comment type="similarity">
    <text evidence="5">Belongs to the AB hydrolase superfamily. Carboxylesterase BioH family.</text>
</comment>
<evidence type="ECO:0000313" key="8">
    <source>
        <dbReference type="Proteomes" id="UP000838748"/>
    </source>
</evidence>
<dbReference type="Proteomes" id="UP000838748">
    <property type="component" value="Unassembled WGS sequence"/>
</dbReference>
<keyword evidence="8" id="KW-1185">Reference proteome</keyword>
<dbReference type="SUPFAM" id="SSF53474">
    <property type="entry name" value="alpha/beta-Hydrolases"/>
    <property type="match status" value="1"/>
</dbReference>
<gene>
    <name evidence="5 7" type="primary">bioH</name>
    <name evidence="7" type="ORF">VMF7928_03880</name>
</gene>
<dbReference type="InterPro" id="IPR000073">
    <property type="entry name" value="AB_hydrolase_1"/>
</dbReference>
<comment type="function">
    <text evidence="5">The physiological role of BioH is to remove the methyl group introduced by BioC when the pimeloyl moiety is complete. It allows to synthesize pimeloyl-ACP via the fatty acid synthetic pathway through the hydrolysis of the ester bonds of pimeloyl-ACP esters.</text>
</comment>
<dbReference type="GO" id="GO:0090499">
    <property type="term" value="F:pimelyl-[acyl-carrier protein] methyl ester esterase activity"/>
    <property type="evidence" value="ECO:0007669"/>
    <property type="project" value="UniProtKB-EC"/>
</dbReference>
<comment type="caution">
    <text evidence="7">The sequence shown here is derived from an EMBL/GenBank/DDBJ whole genome shotgun (WGS) entry which is preliminary data.</text>
</comment>
<dbReference type="InterPro" id="IPR029058">
    <property type="entry name" value="AB_hydrolase_fold"/>
</dbReference>
<evidence type="ECO:0000313" key="7">
    <source>
        <dbReference type="EMBL" id="CAH0541846.1"/>
    </source>
</evidence>
<reference evidence="7" key="1">
    <citation type="submission" date="2021-11" db="EMBL/GenBank/DDBJ databases">
        <authorList>
            <person name="Rodrigo-Torres L."/>
            <person name="Arahal R. D."/>
            <person name="Lucena T."/>
        </authorList>
    </citation>
    <scope>NUCLEOTIDE SEQUENCE</scope>
    <source>
        <strain evidence="7">CECT 7928</strain>
    </source>
</reference>
<dbReference type="Pfam" id="PF00561">
    <property type="entry name" value="Abhydrolase_1"/>
    <property type="match status" value="1"/>
</dbReference>
<name>A0ABM9A9X3_9VIBR</name>
<feature type="domain" description="AB hydrolase-1" evidence="6">
    <location>
        <begin position="22"/>
        <end position="247"/>
    </location>
</feature>
<protein>
    <recommendedName>
        <fullName evidence="5">Pimeloyl-[acyl-carrier protein] methyl ester esterase</fullName>
        <ecNumber evidence="5">3.1.1.85</ecNumber>
    </recommendedName>
    <alternativeName>
        <fullName evidence="5">Biotin synthesis protein BioH</fullName>
    </alternativeName>
    <alternativeName>
        <fullName evidence="5">Carboxylesterase BioH</fullName>
    </alternativeName>
</protein>
<feature type="active site" description="Nucleophile" evidence="5">
    <location>
        <position position="88"/>
    </location>
</feature>
<evidence type="ECO:0000256" key="3">
    <source>
        <dbReference type="ARBA" id="ARBA00022756"/>
    </source>
</evidence>
<organism evidence="7 8">
    <name type="scientific">Vibrio marisflavi CECT 7928</name>
    <dbReference type="NCBI Taxonomy" id="634439"/>
    <lineage>
        <taxon>Bacteria</taxon>
        <taxon>Pseudomonadati</taxon>
        <taxon>Pseudomonadota</taxon>
        <taxon>Gammaproteobacteria</taxon>
        <taxon>Vibrionales</taxon>
        <taxon>Vibrionaceae</taxon>
        <taxon>Vibrio</taxon>
    </lineage>
</organism>
<keyword evidence="1 5" id="KW-0719">Serine esterase</keyword>
<dbReference type="InterPro" id="IPR010076">
    <property type="entry name" value="BioH"/>
</dbReference>
<feature type="binding site" evidence="5">
    <location>
        <position position="28"/>
    </location>
    <ligand>
        <name>substrate</name>
    </ligand>
</feature>
<dbReference type="EC" id="3.1.1.85" evidence="5"/>
<dbReference type="PANTHER" id="PTHR43798:SF31">
    <property type="entry name" value="AB HYDROLASE SUPERFAMILY PROTEIN YCLE"/>
    <property type="match status" value="1"/>
</dbReference>
<dbReference type="HAMAP" id="MF_01260">
    <property type="entry name" value="Carboxylester"/>
    <property type="match status" value="1"/>
</dbReference>
<feature type="active site" evidence="5">
    <location>
        <position position="241"/>
    </location>
</feature>
<comment type="pathway">
    <text evidence="5">Cofactor biosynthesis; biotin biosynthesis.</text>
</comment>
<dbReference type="InterPro" id="IPR050266">
    <property type="entry name" value="AB_hydrolase_sf"/>
</dbReference>
<keyword evidence="3 5" id="KW-0093">Biotin biosynthesis</keyword>
<evidence type="ECO:0000256" key="2">
    <source>
        <dbReference type="ARBA" id="ARBA00022490"/>
    </source>
</evidence>
<evidence type="ECO:0000256" key="5">
    <source>
        <dbReference type="HAMAP-Rule" id="MF_01260"/>
    </source>
</evidence>
<comment type="catalytic activity">
    <reaction evidence="5">
        <text>6-carboxyhexanoyl-[ACP] methyl ester + H2O = 6-carboxyhexanoyl-[ACP] + methanol + H(+)</text>
        <dbReference type="Rhea" id="RHEA:42700"/>
        <dbReference type="Rhea" id="RHEA-COMP:9955"/>
        <dbReference type="Rhea" id="RHEA-COMP:10186"/>
        <dbReference type="ChEBI" id="CHEBI:15377"/>
        <dbReference type="ChEBI" id="CHEBI:15378"/>
        <dbReference type="ChEBI" id="CHEBI:17790"/>
        <dbReference type="ChEBI" id="CHEBI:78846"/>
        <dbReference type="ChEBI" id="CHEBI:82735"/>
        <dbReference type="EC" id="3.1.1.85"/>
    </reaction>
</comment>
<feature type="active site" evidence="5">
    <location>
        <position position="213"/>
    </location>
</feature>
<feature type="binding site" evidence="5">
    <location>
        <begin position="149"/>
        <end position="153"/>
    </location>
    <ligand>
        <name>substrate</name>
    </ligand>
</feature>